<reference evidence="1 2" key="1">
    <citation type="submission" date="2015-11" db="EMBL/GenBank/DDBJ databases">
        <title>Description and complete genome sequence of a novel strain predominating in hypersaline microbial mats and representing a new family of the Bacteriodetes phylum.</title>
        <authorList>
            <person name="Spring S."/>
            <person name="Bunk B."/>
            <person name="Sproer C."/>
            <person name="Klenk H.-P."/>
        </authorList>
    </citation>
    <scope>NUCLEOTIDE SEQUENCE [LARGE SCALE GENOMIC DNA]</scope>
    <source>
        <strain evidence="1 2">L21-Spi-D4</strain>
    </source>
</reference>
<sequence length="346" mass="39596">MQLHEFIKPAVASGNYKKNQLGSRIKQWNRKALPENAIVILGVSNYEGQTNNLDVIRSELHTLFANGNNREIIDLGNIISLNEQDQSDVIAFLLNENQKTNSLLIILTEEQQYLSSYYRHSISKDLLIISEKLITNSKEEQLLKKKNSNLYYLGVQSYYLDPELCKKGRPVVCRLGQIRDGLYDTEPYFRMVTAAEIDLNAVRFSDFPQGENPNPNGLYAEELCQLAWFAGNSETLNCVVLNGYTHELSASETSLRLVAQAIWHILSGAESRQDYLPTKNPEKFKEIHLQNTKIPEQIIVYKSKLNGKHWLKFGKDDKIIPCTSKDMDELLQNNINDRIWSLMGLL</sequence>
<dbReference type="AlphaFoldDB" id="A0A0S2I126"/>
<dbReference type="SUPFAM" id="SSF52768">
    <property type="entry name" value="Arginase/deacetylase"/>
    <property type="match status" value="1"/>
</dbReference>
<dbReference type="InterPro" id="IPR023696">
    <property type="entry name" value="Ureohydrolase_dom_sf"/>
</dbReference>
<accession>A0A0S2I126</accession>
<organism evidence="1 2">
    <name type="scientific">Salinivirga cyanobacteriivorans</name>
    <dbReference type="NCBI Taxonomy" id="1307839"/>
    <lineage>
        <taxon>Bacteria</taxon>
        <taxon>Pseudomonadati</taxon>
        <taxon>Bacteroidota</taxon>
        <taxon>Bacteroidia</taxon>
        <taxon>Bacteroidales</taxon>
        <taxon>Salinivirgaceae</taxon>
        <taxon>Salinivirga</taxon>
    </lineage>
</organism>
<keyword evidence="2" id="KW-1185">Reference proteome</keyword>
<dbReference type="STRING" id="1307839.L21SP5_02446"/>
<dbReference type="OrthoDB" id="931936at2"/>
<evidence type="ECO:0000313" key="2">
    <source>
        <dbReference type="Proteomes" id="UP000064893"/>
    </source>
</evidence>
<name>A0A0S2I126_9BACT</name>
<dbReference type="Proteomes" id="UP000064893">
    <property type="component" value="Chromosome"/>
</dbReference>
<proteinExistence type="predicted"/>
<protein>
    <submittedName>
        <fullName evidence="1">Uncharacterized protein</fullName>
    </submittedName>
</protein>
<evidence type="ECO:0000313" key="1">
    <source>
        <dbReference type="EMBL" id="ALO16073.1"/>
    </source>
</evidence>
<dbReference type="EMBL" id="CP013118">
    <property type="protein sequence ID" value="ALO16073.1"/>
    <property type="molecule type" value="Genomic_DNA"/>
</dbReference>
<dbReference type="RefSeq" id="WP_057953478.1">
    <property type="nucleotide sequence ID" value="NZ_CP013118.1"/>
</dbReference>
<dbReference type="KEGG" id="blq:L21SP5_02446"/>
<gene>
    <name evidence="1" type="ORF">L21SP5_02446</name>
</gene>